<dbReference type="GO" id="GO:0043190">
    <property type="term" value="C:ATP-binding cassette (ABC) transporter complex"/>
    <property type="evidence" value="ECO:0007669"/>
    <property type="project" value="InterPro"/>
</dbReference>
<evidence type="ECO:0000256" key="5">
    <source>
        <dbReference type="ARBA" id="ARBA00022970"/>
    </source>
</evidence>
<feature type="transmembrane region" description="Helical" evidence="8">
    <location>
        <begin position="184"/>
        <end position="207"/>
    </location>
</feature>
<dbReference type="Gene3D" id="1.10.3720.10">
    <property type="entry name" value="MetI-like"/>
    <property type="match status" value="1"/>
</dbReference>
<feature type="transmembrane region" description="Helical" evidence="8">
    <location>
        <begin position="53"/>
        <end position="76"/>
    </location>
</feature>
<evidence type="ECO:0000256" key="2">
    <source>
        <dbReference type="ARBA" id="ARBA00022448"/>
    </source>
</evidence>
<protein>
    <submittedName>
        <fullName evidence="10">Amino acid ABC transporter permease</fullName>
    </submittedName>
</protein>
<dbReference type="InterPro" id="IPR000515">
    <property type="entry name" value="MetI-like"/>
</dbReference>
<dbReference type="Pfam" id="PF00528">
    <property type="entry name" value="BPD_transp_1"/>
    <property type="match status" value="1"/>
</dbReference>
<dbReference type="EMBL" id="CP116507">
    <property type="protein sequence ID" value="WCG21982.1"/>
    <property type="molecule type" value="Genomic_DNA"/>
</dbReference>
<evidence type="ECO:0000256" key="3">
    <source>
        <dbReference type="ARBA" id="ARBA00022475"/>
    </source>
</evidence>
<keyword evidence="4 8" id="KW-0812">Transmembrane</keyword>
<keyword evidence="6 8" id="KW-1133">Transmembrane helix</keyword>
<dbReference type="PANTHER" id="PTHR30614:SF0">
    <property type="entry name" value="L-CYSTINE TRANSPORT SYSTEM PERMEASE PROTEIN TCYL"/>
    <property type="match status" value="1"/>
</dbReference>
<evidence type="ECO:0000256" key="4">
    <source>
        <dbReference type="ARBA" id="ARBA00022692"/>
    </source>
</evidence>
<accession>A0AAF0BGI4</accession>
<feature type="transmembrane region" description="Helical" evidence="8">
    <location>
        <begin position="20"/>
        <end position="41"/>
    </location>
</feature>
<proteinExistence type="inferred from homology"/>
<keyword evidence="2 8" id="KW-0813">Transport</keyword>
<evidence type="ECO:0000256" key="1">
    <source>
        <dbReference type="ARBA" id="ARBA00004651"/>
    </source>
</evidence>
<dbReference type="InterPro" id="IPR010065">
    <property type="entry name" value="AA_ABC_transptr_permease_3TM"/>
</dbReference>
<dbReference type="PANTHER" id="PTHR30614">
    <property type="entry name" value="MEMBRANE COMPONENT OF AMINO ACID ABC TRANSPORTER"/>
    <property type="match status" value="1"/>
</dbReference>
<dbReference type="GO" id="GO:0022857">
    <property type="term" value="F:transmembrane transporter activity"/>
    <property type="evidence" value="ECO:0007669"/>
    <property type="project" value="InterPro"/>
</dbReference>
<evidence type="ECO:0000259" key="9">
    <source>
        <dbReference type="PROSITE" id="PS50928"/>
    </source>
</evidence>
<keyword evidence="5" id="KW-0029">Amino-acid transport</keyword>
<dbReference type="SUPFAM" id="SSF161098">
    <property type="entry name" value="MetI-like"/>
    <property type="match status" value="1"/>
</dbReference>
<evidence type="ECO:0000313" key="11">
    <source>
        <dbReference type="Proteomes" id="UP001179600"/>
    </source>
</evidence>
<gene>
    <name evidence="10" type="ORF">PML95_06150</name>
</gene>
<organism evidence="10 11">
    <name type="scientific">Vagococcus lutrae</name>
    <dbReference type="NCBI Taxonomy" id="81947"/>
    <lineage>
        <taxon>Bacteria</taxon>
        <taxon>Bacillati</taxon>
        <taxon>Bacillota</taxon>
        <taxon>Bacilli</taxon>
        <taxon>Lactobacillales</taxon>
        <taxon>Enterococcaceae</taxon>
        <taxon>Vagococcus</taxon>
    </lineage>
</organism>
<dbReference type="InterPro" id="IPR035906">
    <property type="entry name" value="MetI-like_sf"/>
</dbReference>
<feature type="domain" description="ABC transmembrane type-1" evidence="9">
    <location>
        <begin position="15"/>
        <end position="204"/>
    </location>
</feature>
<dbReference type="NCBIfam" id="TIGR01726">
    <property type="entry name" value="HEQRo_perm_3TM"/>
    <property type="match status" value="1"/>
</dbReference>
<dbReference type="PROSITE" id="PS50928">
    <property type="entry name" value="ABC_TM1"/>
    <property type="match status" value="1"/>
</dbReference>
<evidence type="ECO:0000256" key="6">
    <source>
        <dbReference type="ARBA" id="ARBA00022989"/>
    </source>
</evidence>
<name>A0AAF0BGI4_9ENTE</name>
<comment type="similarity">
    <text evidence="8">Belongs to the binding-protein-dependent transport system permease family.</text>
</comment>
<dbReference type="CDD" id="cd06261">
    <property type="entry name" value="TM_PBP2"/>
    <property type="match status" value="1"/>
</dbReference>
<keyword evidence="3" id="KW-1003">Cell membrane</keyword>
<dbReference type="Proteomes" id="UP001179600">
    <property type="component" value="Chromosome"/>
</dbReference>
<feature type="transmembrane region" description="Helical" evidence="8">
    <location>
        <begin position="82"/>
        <end position="102"/>
    </location>
</feature>
<evidence type="ECO:0000313" key="10">
    <source>
        <dbReference type="EMBL" id="WCG21982.1"/>
    </source>
</evidence>
<comment type="subcellular location">
    <subcellularLocation>
        <location evidence="1 8">Cell membrane</location>
        <topology evidence="1 8">Multi-pass membrane protein</topology>
    </subcellularLocation>
</comment>
<dbReference type="RefSeq" id="WP_023605368.1">
    <property type="nucleotide sequence ID" value="NZ_CP081833.1"/>
</dbReference>
<sequence>MELLWRVLPSLIKGSQMTLLVFFVTLVVSLPLGLLLGHIAYTGPKWLQRLLAFLVWVIRGTPLMLQLMIVFFGLPLAFPGVIVNRLPAALIAFAINYTAYFIEIFRGGFADVPVGQGEVAFVLGFNKWETLLYVTIPQVFKKTLSAIGNEVMTLIKDTSLVYVIGLADIMKVGKAAVMREVSMLPFVGVSLFYLCMTFIFTLLFRYIEGKMTYE</sequence>
<dbReference type="AlphaFoldDB" id="A0AAF0BGI4"/>
<evidence type="ECO:0000256" key="8">
    <source>
        <dbReference type="RuleBase" id="RU363032"/>
    </source>
</evidence>
<dbReference type="GO" id="GO:0006865">
    <property type="term" value="P:amino acid transport"/>
    <property type="evidence" value="ECO:0007669"/>
    <property type="project" value="UniProtKB-KW"/>
</dbReference>
<keyword evidence="7 8" id="KW-0472">Membrane</keyword>
<evidence type="ECO:0000256" key="7">
    <source>
        <dbReference type="ARBA" id="ARBA00023136"/>
    </source>
</evidence>
<reference evidence="10" key="1">
    <citation type="submission" date="2023-01" db="EMBL/GenBank/DDBJ databases">
        <title>Oxazolidinone resistance genes in florfenicol resistant enterococci from beef cattle and veal calves at slaughter.</title>
        <authorList>
            <person name="Biggel M."/>
        </authorList>
    </citation>
    <scope>NUCLEOTIDE SEQUENCE</scope>
    <source>
        <strain evidence="10">K204-1</strain>
    </source>
</reference>
<dbReference type="InterPro" id="IPR043429">
    <property type="entry name" value="ArtM/GltK/GlnP/TcyL/YhdX-like"/>
</dbReference>